<evidence type="ECO:0000313" key="4">
    <source>
        <dbReference type="EMBL" id="MZP29833.1"/>
    </source>
</evidence>
<feature type="transmembrane region" description="Helical" evidence="2">
    <location>
        <begin position="153"/>
        <end position="170"/>
    </location>
</feature>
<feature type="transmembrane region" description="Helical" evidence="2">
    <location>
        <begin position="337"/>
        <end position="356"/>
    </location>
</feature>
<feature type="transmembrane region" description="Helical" evidence="2">
    <location>
        <begin position="376"/>
        <end position="397"/>
    </location>
</feature>
<sequence>MNLRWPRSGSHLYRLCLTAFLLFCLFGGQPLLSAQAAPAAATTGAATRRDEVKPPQEVYLKGKVSSILAEYPEDDPLSGPDAKSSMLRQTLLVELLDPPFQGQTQVISNIANLQNPYNGLYLHPGEEVVVYATLDDQGRLQGAAIQDLVRHRPIFTVAAIFVGLIVILGGRRGVAALVTLALTGVLIWYVLLPAILKGQSPLLVSSLVCAVIGLVGTLLVGGLNRKSLAAIAGIIAGVIAAGLLAYLTGQQARITGIEFEYATMMLAIPDRPPLDLQGVYFAGVLIGSLGAVMDTSLTVASAAQEIRLLHKTVGRKELWQAGMNVGRDTMGMMSSTLILAYVGGALSLLVLLMAYQTPALKIINSDLLVSEIIRSAAGSIGLILCIPVTAFCAALLMSKPGSPTPSPQTWAAESAGQDGVSSDRQ</sequence>
<accession>A0A845L0W4</accession>
<feature type="transmembrane region" description="Helical" evidence="2">
    <location>
        <begin position="177"/>
        <end position="196"/>
    </location>
</feature>
<protein>
    <submittedName>
        <fullName evidence="4">YibE/F family protein</fullName>
    </submittedName>
</protein>
<dbReference type="OrthoDB" id="5753718at2"/>
<dbReference type="RefSeq" id="WP_161258005.1">
    <property type="nucleotide sequence ID" value="NZ_WXEY01000007.1"/>
</dbReference>
<keyword evidence="2" id="KW-0812">Transmembrane</keyword>
<dbReference type="AlphaFoldDB" id="A0A845L0W4"/>
<dbReference type="Pfam" id="PF07907">
    <property type="entry name" value="YibE_F"/>
    <property type="match status" value="1"/>
</dbReference>
<dbReference type="PANTHER" id="PTHR41771">
    <property type="entry name" value="MEMBRANE PROTEIN-RELATED"/>
    <property type="match status" value="1"/>
</dbReference>
<proteinExistence type="predicted"/>
<keyword evidence="2" id="KW-0472">Membrane</keyword>
<dbReference type="Proteomes" id="UP000463470">
    <property type="component" value="Unassembled WGS sequence"/>
</dbReference>
<feature type="signal peptide" evidence="3">
    <location>
        <begin position="1"/>
        <end position="36"/>
    </location>
</feature>
<feature type="chain" id="PRO_5032512179" evidence="3">
    <location>
        <begin position="37"/>
        <end position="425"/>
    </location>
</feature>
<keyword evidence="2" id="KW-1133">Transmembrane helix</keyword>
<feature type="transmembrane region" description="Helical" evidence="2">
    <location>
        <begin position="228"/>
        <end position="247"/>
    </location>
</feature>
<evidence type="ECO:0000256" key="3">
    <source>
        <dbReference type="SAM" id="SignalP"/>
    </source>
</evidence>
<keyword evidence="5" id="KW-1185">Reference proteome</keyword>
<comment type="caution">
    <text evidence="4">The sequence shown here is derived from an EMBL/GenBank/DDBJ whole genome shotgun (WGS) entry which is preliminary data.</text>
</comment>
<dbReference type="PANTHER" id="PTHR41771:SF1">
    <property type="entry name" value="MEMBRANE PROTEIN"/>
    <property type="match status" value="1"/>
</dbReference>
<dbReference type="InterPro" id="IPR012507">
    <property type="entry name" value="YibE_F"/>
</dbReference>
<gene>
    <name evidence="4" type="ORF">GTO91_08950</name>
</gene>
<organism evidence="4 5">
    <name type="scientific">Heliomicrobium undosum</name>
    <dbReference type="NCBI Taxonomy" id="121734"/>
    <lineage>
        <taxon>Bacteria</taxon>
        <taxon>Bacillati</taxon>
        <taxon>Bacillota</taxon>
        <taxon>Clostridia</taxon>
        <taxon>Eubacteriales</taxon>
        <taxon>Heliobacteriaceae</taxon>
        <taxon>Heliomicrobium</taxon>
    </lineage>
</organism>
<reference evidence="4 5" key="1">
    <citation type="submission" date="2020-01" db="EMBL/GenBank/DDBJ databases">
        <title>Whole-genome sequence of Heliobacterium undosum DSM 13378.</title>
        <authorList>
            <person name="Kyndt J.A."/>
            <person name="Meyer T.E."/>
        </authorList>
    </citation>
    <scope>NUCLEOTIDE SEQUENCE [LARGE SCALE GENOMIC DNA]</scope>
    <source>
        <strain evidence="4 5">DSM 13378</strain>
    </source>
</reference>
<feature type="transmembrane region" description="Helical" evidence="2">
    <location>
        <begin position="202"/>
        <end position="221"/>
    </location>
</feature>
<name>A0A845L0W4_9FIRM</name>
<evidence type="ECO:0000256" key="2">
    <source>
        <dbReference type="SAM" id="Phobius"/>
    </source>
</evidence>
<evidence type="ECO:0000313" key="5">
    <source>
        <dbReference type="Proteomes" id="UP000463470"/>
    </source>
</evidence>
<dbReference type="EMBL" id="WXEY01000007">
    <property type="protein sequence ID" value="MZP29833.1"/>
    <property type="molecule type" value="Genomic_DNA"/>
</dbReference>
<feature type="region of interest" description="Disordered" evidence="1">
    <location>
        <begin position="401"/>
        <end position="425"/>
    </location>
</feature>
<feature type="transmembrane region" description="Helical" evidence="2">
    <location>
        <begin position="279"/>
        <end position="303"/>
    </location>
</feature>
<keyword evidence="3" id="KW-0732">Signal</keyword>
<evidence type="ECO:0000256" key="1">
    <source>
        <dbReference type="SAM" id="MobiDB-lite"/>
    </source>
</evidence>